<evidence type="ECO:0000256" key="3">
    <source>
        <dbReference type="ARBA" id="ARBA00022692"/>
    </source>
</evidence>
<keyword evidence="3" id="KW-0812">Transmembrane</keyword>
<reference evidence="9" key="1">
    <citation type="journal article" date="2020" name="PLoS Negl. Trop. Dis.">
        <title>High-quality nuclear genome for Sarcoptes scabiei-A critical resource for a neglected parasite.</title>
        <authorList>
            <person name="Korhonen P.K."/>
            <person name="Gasser R.B."/>
            <person name="Ma G."/>
            <person name="Wang T."/>
            <person name="Stroehlein A.J."/>
            <person name="Young N.D."/>
            <person name="Ang C.S."/>
            <person name="Fernando D.D."/>
            <person name="Lu H.C."/>
            <person name="Taylor S."/>
            <person name="Reynolds S.L."/>
            <person name="Mofiz E."/>
            <person name="Najaraj S.H."/>
            <person name="Gowda H."/>
            <person name="Madugundu A."/>
            <person name="Renuse S."/>
            <person name="Holt D."/>
            <person name="Pandey A."/>
            <person name="Papenfuss A.T."/>
            <person name="Fischer K."/>
        </authorList>
    </citation>
    <scope>NUCLEOTIDE SEQUENCE [LARGE SCALE GENOMIC DNA]</scope>
</reference>
<organism evidence="7">
    <name type="scientific">Sarcoptes scabiei</name>
    <name type="common">Itch mite</name>
    <name type="synonym">Acarus scabiei</name>
    <dbReference type="NCBI Taxonomy" id="52283"/>
    <lineage>
        <taxon>Eukaryota</taxon>
        <taxon>Metazoa</taxon>
        <taxon>Ecdysozoa</taxon>
        <taxon>Arthropoda</taxon>
        <taxon>Chelicerata</taxon>
        <taxon>Arachnida</taxon>
        <taxon>Acari</taxon>
        <taxon>Acariformes</taxon>
        <taxon>Sarcoptiformes</taxon>
        <taxon>Astigmata</taxon>
        <taxon>Psoroptidia</taxon>
        <taxon>Sarcoptoidea</taxon>
        <taxon>Sarcoptidae</taxon>
        <taxon>Sarcoptinae</taxon>
        <taxon>Sarcoptes</taxon>
    </lineage>
</organism>
<sequence>MNSIRSTLKRALLPNGFPSSVSDDYLEYQFWDSLQAFCSSIMNNLATQAILKGVGVGDVDATVLSATITWILKGNFCSMLYNDIPSSLISIESFQKEHRS</sequence>
<reference evidence="8" key="3">
    <citation type="submission" date="2022-06" db="UniProtKB">
        <authorList>
            <consortium name="EnsemblMetazoa"/>
        </authorList>
    </citation>
    <scope>IDENTIFICATION</scope>
</reference>
<dbReference type="InterPro" id="IPR054549">
    <property type="entry name" value="UVB_sens_RUS_dom"/>
</dbReference>
<comment type="similarity">
    <text evidence="2">Belongs to the RUS1 family.</text>
</comment>
<dbReference type="InterPro" id="IPR006968">
    <property type="entry name" value="RUS_fam"/>
</dbReference>
<evidence type="ECO:0000256" key="4">
    <source>
        <dbReference type="ARBA" id="ARBA00022989"/>
    </source>
</evidence>
<accession>A0A834VFW6</accession>
<dbReference type="EMBL" id="WVUK01000054">
    <property type="protein sequence ID" value="KAF7494190.1"/>
    <property type="molecule type" value="Genomic_DNA"/>
</dbReference>
<proteinExistence type="inferred from homology"/>
<dbReference type="PANTHER" id="PTHR12770">
    <property type="entry name" value="RUS1 FAMILY PROTEIN C16ORF58"/>
    <property type="match status" value="1"/>
</dbReference>
<gene>
    <name evidence="7" type="ORF">SSS_2444</name>
</gene>
<evidence type="ECO:0000259" key="6">
    <source>
        <dbReference type="Pfam" id="PF04884"/>
    </source>
</evidence>
<evidence type="ECO:0000256" key="5">
    <source>
        <dbReference type="ARBA" id="ARBA00023136"/>
    </source>
</evidence>
<evidence type="ECO:0000256" key="1">
    <source>
        <dbReference type="ARBA" id="ARBA00004370"/>
    </source>
</evidence>
<evidence type="ECO:0000313" key="7">
    <source>
        <dbReference type="EMBL" id="KAF7494190.1"/>
    </source>
</evidence>
<keyword evidence="4" id="KW-1133">Transmembrane helix</keyword>
<dbReference type="AlphaFoldDB" id="A0A834VFW6"/>
<keyword evidence="5" id="KW-0472">Membrane</keyword>
<dbReference type="EnsemblMetazoa" id="SSS_2444s_mrna">
    <property type="protein sequence ID" value="KAF7494190.1"/>
    <property type="gene ID" value="SSS_2444"/>
</dbReference>
<reference evidence="7" key="2">
    <citation type="submission" date="2020-01" db="EMBL/GenBank/DDBJ databases">
        <authorList>
            <person name="Korhonen P.K.K."/>
            <person name="Guangxu M.G."/>
            <person name="Wang T.W."/>
            <person name="Stroehlein A.J.S."/>
            <person name="Young N.D."/>
            <person name="Ang C.-S.A."/>
            <person name="Fernando D.W.F."/>
            <person name="Lu H.L."/>
            <person name="Taylor S.T."/>
            <person name="Ehtesham M.E.M."/>
            <person name="Najaraj S.H.N."/>
            <person name="Harsha G.H.G."/>
            <person name="Madugundu A.M."/>
            <person name="Renuse S.R."/>
            <person name="Holt D.H."/>
            <person name="Pandey A.P."/>
            <person name="Papenfuss A.P."/>
            <person name="Gasser R.B.G."/>
            <person name="Fischer K.F."/>
        </authorList>
    </citation>
    <scope>NUCLEOTIDE SEQUENCE</scope>
    <source>
        <strain evidence="7">SSS_KF_BRIS2020</strain>
    </source>
</reference>
<evidence type="ECO:0000256" key="2">
    <source>
        <dbReference type="ARBA" id="ARBA00007558"/>
    </source>
</evidence>
<dbReference type="PANTHER" id="PTHR12770:SF31">
    <property type="entry name" value="RUS FAMILY MEMBER 1"/>
    <property type="match status" value="1"/>
</dbReference>
<dbReference type="Proteomes" id="UP000070412">
    <property type="component" value="Unassembled WGS sequence"/>
</dbReference>
<keyword evidence="9" id="KW-1185">Reference proteome</keyword>
<protein>
    <submittedName>
        <fullName evidence="7">RUS1 family protein C16orf58 -like protein</fullName>
    </submittedName>
</protein>
<comment type="subcellular location">
    <subcellularLocation>
        <location evidence="1">Membrane</location>
    </subcellularLocation>
</comment>
<dbReference type="Pfam" id="PF04884">
    <property type="entry name" value="UVB_sens_prot"/>
    <property type="match status" value="1"/>
</dbReference>
<evidence type="ECO:0000313" key="9">
    <source>
        <dbReference type="Proteomes" id="UP000070412"/>
    </source>
</evidence>
<evidence type="ECO:0000313" key="8">
    <source>
        <dbReference type="EnsemblMetazoa" id="KAF7494190.1"/>
    </source>
</evidence>
<feature type="domain" description="Protein root UVB sensitive/RUS" evidence="6">
    <location>
        <begin position="3"/>
        <end position="75"/>
    </location>
</feature>
<dbReference type="OrthoDB" id="364779at2759"/>
<dbReference type="GO" id="GO:0016020">
    <property type="term" value="C:membrane"/>
    <property type="evidence" value="ECO:0007669"/>
    <property type="project" value="UniProtKB-SubCell"/>
</dbReference>
<name>A0A834VFW6_SARSC</name>